<dbReference type="AlphaFoldDB" id="A0A841JG94"/>
<dbReference type="EMBL" id="JACHCA010000010">
    <property type="protein sequence ID" value="MBB6129564.1"/>
    <property type="molecule type" value="Genomic_DNA"/>
</dbReference>
<comment type="caution">
    <text evidence="2">The sequence shown here is derived from an EMBL/GenBank/DDBJ whole genome shotgun (WGS) entry which is preliminary data.</text>
</comment>
<keyword evidence="3" id="KW-1185">Reference proteome</keyword>
<reference evidence="3 4" key="1">
    <citation type="submission" date="2020-08" db="EMBL/GenBank/DDBJ databases">
        <title>Genomic Encyclopedia of Type Strains, Phase IV (KMG-V): Genome sequencing to study the core and pangenomes of soil and plant-associated prokaryotes.</title>
        <authorList>
            <person name="Whitman W."/>
        </authorList>
    </citation>
    <scope>NUCLEOTIDE SEQUENCE [LARGE SCALE GENOMIC DNA]</scope>
    <source>
        <strain evidence="1 3">ANJLi2</strain>
        <strain evidence="2 4">MP601</strain>
    </source>
</reference>
<evidence type="ECO:0000313" key="2">
    <source>
        <dbReference type="EMBL" id="MBB6129564.1"/>
    </source>
</evidence>
<proteinExistence type="predicted"/>
<dbReference type="Proteomes" id="UP000541583">
    <property type="component" value="Unassembled WGS sequence"/>
</dbReference>
<dbReference type="EMBL" id="JACHCB010000011">
    <property type="protein sequence ID" value="MBB6111288.1"/>
    <property type="molecule type" value="Genomic_DNA"/>
</dbReference>
<evidence type="ECO:0000313" key="1">
    <source>
        <dbReference type="EMBL" id="MBB6111288.1"/>
    </source>
</evidence>
<protein>
    <submittedName>
        <fullName evidence="2">Uncharacterized protein</fullName>
    </submittedName>
</protein>
<evidence type="ECO:0000313" key="4">
    <source>
        <dbReference type="Proteomes" id="UP000548326"/>
    </source>
</evidence>
<evidence type="ECO:0000313" key="3">
    <source>
        <dbReference type="Proteomes" id="UP000541583"/>
    </source>
</evidence>
<dbReference type="Proteomes" id="UP000548326">
    <property type="component" value="Unassembled WGS sequence"/>
</dbReference>
<gene>
    <name evidence="2" type="ORF">HDF22_003695</name>
    <name evidence="1" type="ORF">HDF23_004056</name>
</gene>
<sequence>MYEGDLLANVLRIPSFFWKQHPELWIQVNDLMVNRRYEIEGLKISLEKFEECGN</sequence>
<accession>A0A841JG94</accession>
<organism evidence="2 4">
    <name type="scientific">Mucilaginibacter lappiensis</name>
    <dbReference type="NCBI Taxonomy" id="354630"/>
    <lineage>
        <taxon>Bacteria</taxon>
        <taxon>Pseudomonadati</taxon>
        <taxon>Bacteroidota</taxon>
        <taxon>Sphingobacteriia</taxon>
        <taxon>Sphingobacteriales</taxon>
        <taxon>Sphingobacteriaceae</taxon>
        <taxon>Mucilaginibacter</taxon>
    </lineage>
</organism>
<name>A0A841JG94_9SPHI</name>